<dbReference type="EMBL" id="JAXCLX010000003">
    <property type="protein sequence ID" value="MDY0873393.1"/>
    <property type="molecule type" value="Genomic_DNA"/>
</dbReference>
<dbReference type="GO" id="GO:0016787">
    <property type="term" value="F:hydrolase activity"/>
    <property type="evidence" value="ECO:0007669"/>
    <property type="project" value="UniProtKB-KW"/>
</dbReference>
<organism evidence="3 4">
    <name type="scientific">Dongia rigui</name>
    <dbReference type="NCBI Taxonomy" id="940149"/>
    <lineage>
        <taxon>Bacteria</taxon>
        <taxon>Pseudomonadati</taxon>
        <taxon>Pseudomonadota</taxon>
        <taxon>Alphaproteobacteria</taxon>
        <taxon>Rhodospirillales</taxon>
        <taxon>Dongiaceae</taxon>
        <taxon>Dongia</taxon>
    </lineage>
</organism>
<evidence type="ECO:0000259" key="2">
    <source>
        <dbReference type="Pfam" id="PF12146"/>
    </source>
</evidence>
<evidence type="ECO:0000313" key="4">
    <source>
        <dbReference type="Proteomes" id="UP001271769"/>
    </source>
</evidence>
<feature type="domain" description="Serine aminopeptidase S33" evidence="2">
    <location>
        <begin position="58"/>
        <end position="295"/>
    </location>
</feature>
<reference evidence="3 4" key="1">
    <citation type="journal article" date="2013" name="Antonie Van Leeuwenhoek">
        <title>Dongia rigui sp. nov., isolated from freshwater of a large wetland in Korea.</title>
        <authorList>
            <person name="Baik K.S."/>
            <person name="Hwang Y.M."/>
            <person name="Choi J.S."/>
            <person name="Kwon J."/>
            <person name="Seong C.N."/>
        </authorList>
    </citation>
    <scope>NUCLEOTIDE SEQUENCE [LARGE SCALE GENOMIC DNA]</scope>
    <source>
        <strain evidence="3 4">04SU4-P</strain>
    </source>
</reference>
<name>A0ABU5E3B3_9PROT</name>
<evidence type="ECO:0000256" key="1">
    <source>
        <dbReference type="SAM" id="SignalP"/>
    </source>
</evidence>
<dbReference type="Gene3D" id="3.40.50.1820">
    <property type="entry name" value="alpha/beta hydrolase"/>
    <property type="match status" value="1"/>
</dbReference>
<sequence length="324" mass="36004">MIQRLACLGLLVLLAACTPHWQEIGAPVDQPRFTAKAFHTADGADLPMTTWTPWDRPIEASIIGLHGFNDYKRAFDAPGKAMARRGFILYAFDQRGFGGSPQRGLWSSTDQMVKDLSEATRLAKAAHPDKPVYLLGESMGAAVILAAVARHAEMPVDGIILAAPAIWGWQTQPAINRWIFDLAMQVMPRITVQPNGVYREASNNHYMLRQMWYDPNIIKATRVDTAFGLVELMTEAYDAGAKLTRNPRWLIMFGGREDILTTSSVSGFIGQLPKLQPAQGRIAFYPKAHHMMLRDLGAQLLYDDIAAWIRHPEAPLPSGTELAR</sequence>
<gene>
    <name evidence="3" type="ORF">SMD31_15740</name>
</gene>
<proteinExistence type="predicted"/>
<dbReference type="PANTHER" id="PTHR11614">
    <property type="entry name" value="PHOSPHOLIPASE-RELATED"/>
    <property type="match status" value="1"/>
</dbReference>
<comment type="caution">
    <text evidence="3">The sequence shown here is derived from an EMBL/GenBank/DDBJ whole genome shotgun (WGS) entry which is preliminary data.</text>
</comment>
<accession>A0ABU5E3B3</accession>
<dbReference type="Proteomes" id="UP001271769">
    <property type="component" value="Unassembled WGS sequence"/>
</dbReference>
<keyword evidence="3" id="KW-0378">Hydrolase</keyword>
<dbReference type="Pfam" id="PF12146">
    <property type="entry name" value="Hydrolase_4"/>
    <property type="match status" value="1"/>
</dbReference>
<dbReference type="InterPro" id="IPR051044">
    <property type="entry name" value="MAG_DAG_Lipase"/>
</dbReference>
<protein>
    <submittedName>
        <fullName evidence="3">Alpha/beta fold hydrolase</fullName>
    </submittedName>
</protein>
<dbReference type="PROSITE" id="PS51257">
    <property type="entry name" value="PROKAR_LIPOPROTEIN"/>
    <property type="match status" value="1"/>
</dbReference>
<dbReference type="InterPro" id="IPR022742">
    <property type="entry name" value="Hydrolase_4"/>
</dbReference>
<evidence type="ECO:0000313" key="3">
    <source>
        <dbReference type="EMBL" id="MDY0873393.1"/>
    </source>
</evidence>
<keyword evidence="4" id="KW-1185">Reference proteome</keyword>
<keyword evidence="1" id="KW-0732">Signal</keyword>
<dbReference type="SUPFAM" id="SSF53474">
    <property type="entry name" value="alpha/beta-Hydrolases"/>
    <property type="match status" value="1"/>
</dbReference>
<dbReference type="RefSeq" id="WP_320501869.1">
    <property type="nucleotide sequence ID" value="NZ_JAXCLX010000003.1"/>
</dbReference>
<feature type="signal peptide" evidence="1">
    <location>
        <begin position="1"/>
        <end position="21"/>
    </location>
</feature>
<feature type="chain" id="PRO_5045097064" evidence="1">
    <location>
        <begin position="22"/>
        <end position="324"/>
    </location>
</feature>
<dbReference type="InterPro" id="IPR029058">
    <property type="entry name" value="AB_hydrolase_fold"/>
</dbReference>